<evidence type="ECO:0000256" key="1">
    <source>
        <dbReference type="ARBA" id="ARBA00004123"/>
    </source>
</evidence>
<dbReference type="GO" id="GO:1990904">
    <property type="term" value="C:ribonucleoprotein complex"/>
    <property type="evidence" value="ECO:0007669"/>
    <property type="project" value="UniProtKB-UniRule"/>
</dbReference>
<dbReference type="PANTHER" id="PTHR22792:SF140">
    <property type="entry name" value="ACHILLES, ISOFORM A"/>
    <property type="match status" value="1"/>
</dbReference>
<feature type="compositionally biased region" description="Acidic residues" evidence="5">
    <location>
        <begin position="263"/>
        <end position="273"/>
    </location>
</feature>
<dbReference type="InterPro" id="IPR002344">
    <property type="entry name" value="Lupus_La"/>
</dbReference>
<dbReference type="Pfam" id="PF00076">
    <property type="entry name" value="RRM_1"/>
    <property type="match status" value="1"/>
</dbReference>
<evidence type="ECO:0000256" key="3">
    <source>
        <dbReference type="ARBA" id="ARBA00023242"/>
    </source>
</evidence>
<evidence type="ECO:0000259" key="8">
    <source>
        <dbReference type="PROSITE" id="PS51939"/>
    </source>
</evidence>
<organism evidence="9 12">
    <name type="scientific">Rhynchospora pubera</name>
    <dbReference type="NCBI Taxonomy" id="906938"/>
    <lineage>
        <taxon>Eukaryota</taxon>
        <taxon>Viridiplantae</taxon>
        <taxon>Streptophyta</taxon>
        <taxon>Embryophyta</taxon>
        <taxon>Tracheophyta</taxon>
        <taxon>Spermatophyta</taxon>
        <taxon>Magnoliopsida</taxon>
        <taxon>Liliopsida</taxon>
        <taxon>Poales</taxon>
        <taxon>Cyperaceae</taxon>
        <taxon>Cyperoideae</taxon>
        <taxon>Rhynchosporeae</taxon>
        <taxon>Rhynchospora</taxon>
    </lineage>
</organism>
<dbReference type="InterPro" id="IPR036388">
    <property type="entry name" value="WH-like_DNA-bd_sf"/>
</dbReference>
<dbReference type="SUPFAM" id="SSF54928">
    <property type="entry name" value="RNA-binding domain, RBD"/>
    <property type="match status" value="2"/>
</dbReference>
<evidence type="ECO:0000256" key="5">
    <source>
        <dbReference type="SAM" id="MobiDB-lite"/>
    </source>
</evidence>
<dbReference type="Pfam" id="PF05383">
    <property type="entry name" value="La"/>
    <property type="match status" value="1"/>
</dbReference>
<evidence type="ECO:0000313" key="12">
    <source>
        <dbReference type="Proteomes" id="UP001140206"/>
    </source>
</evidence>
<dbReference type="PRINTS" id="PR00302">
    <property type="entry name" value="LUPUSLA"/>
</dbReference>
<evidence type="ECO:0000259" key="6">
    <source>
        <dbReference type="PROSITE" id="PS50102"/>
    </source>
</evidence>
<dbReference type="AlphaFoldDB" id="A0AAV8CB18"/>
<accession>A0AAV8CB18</accession>
<dbReference type="InterPro" id="IPR035979">
    <property type="entry name" value="RBD_domain_sf"/>
</dbReference>
<feature type="compositionally biased region" description="Basic and acidic residues" evidence="5">
    <location>
        <begin position="10"/>
        <end position="22"/>
    </location>
</feature>
<dbReference type="EMBL" id="JAMFTS010000001">
    <property type="protein sequence ID" value="KAJ4817894.1"/>
    <property type="molecule type" value="Genomic_DNA"/>
</dbReference>
<dbReference type="InterPro" id="IPR036390">
    <property type="entry name" value="WH_DNA-bd_sf"/>
</dbReference>
<dbReference type="InterPro" id="IPR000504">
    <property type="entry name" value="RRM_dom"/>
</dbReference>
<dbReference type="Proteomes" id="UP001140206">
    <property type="component" value="Chromosome 5"/>
</dbReference>
<feature type="region of interest" description="Disordered" evidence="5">
    <location>
        <begin position="378"/>
        <end position="425"/>
    </location>
</feature>
<dbReference type="EMBL" id="JAMFTS010000004">
    <property type="protein sequence ID" value="KAJ4765175.1"/>
    <property type="molecule type" value="Genomic_DNA"/>
</dbReference>
<feature type="region of interest" description="Disordered" evidence="5">
    <location>
        <begin position="1"/>
        <end position="22"/>
    </location>
</feature>
<keyword evidence="12" id="KW-1185">Reference proteome</keyword>
<comment type="subcellular location">
    <subcellularLocation>
        <location evidence="1">Nucleus</location>
    </subcellularLocation>
</comment>
<evidence type="ECO:0000256" key="4">
    <source>
        <dbReference type="PROSITE-ProRule" id="PRU00332"/>
    </source>
</evidence>
<dbReference type="PROSITE" id="PS50102">
    <property type="entry name" value="RRM"/>
    <property type="match status" value="1"/>
</dbReference>
<dbReference type="InterPro" id="IPR006630">
    <property type="entry name" value="La_HTH"/>
</dbReference>
<evidence type="ECO:0000256" key="2">
    <source>
        <dbReference type="ARBA" id="ARBA00022884"/>
    </source>
</evidence>
<dbReference type="Gene3D" id="3.30.70.330">
    <property type="match status" value="2"/>
</dbReference>
<dbReference type="Gene3D" id="1.10.10.10">
    <property type="entry name" value="Winged helix-like DNA-binding domain superfamily/Winged helix DNA-binding domain"/>
    <property type="match status" value="1"/>
</dbReference>
<dbReference type="GO" id="GO:0005634">
    <property type="term" value="C:nucleus"/>
    <property type="evidence" value="ECO:0007669"/>
    <property type="project" value="UniProtKB-SubCell"/>
</dbReference>
<feature type="domain" description="RRM" evidence="6">
    <location>
        <begin position="132"/>
        <end position="217"/>
    </location>
</feature>
<dbReference type="PANTHER" id="PTHR22792">
    <property type="entry name" value="LUPUS LA PROTEIN-RELATED"/>
    <property type="match status" value="1"/>
</dbReference>
<dbReference type="InterPro" id="IPR045180">
    <property type="entry name" value="La_dom_prot"/>
</dbReference>
<gene>
    <name evidence="11" type="ORF">LUZ62_030460</name>
    <name evidence="10" type="ORF">LUZ62_075550</name>
    <name evidence="9" type="ORF">LUZ62_087359</name>
</gene>
<evidence type="ECO:0008006" key="13">
    <source>
        <dbReference type="Google" id="ProtNLM"/>
    </source>
</evidence>
<keyword evidence="2 4" id="KW-0694">RNA-binding</keyword>
<keyword evidence="3" id="KW-0539">Nucleus</keyword>
<dbReference type="InterPro" id="IPR012677">
    <property type="entry name" value="Nucleotide-bd_a/b_plait_sf"/>
</dbReference>
<feature type="domain" description="XRRM" evidence="8">
    <location>
        <begin position="287"/>
        <end position="409"/>
    </location>
</feature>
<dbReference type="Proteomes" id="UP001140206">
    <property type="component" value="Chromosome 1"/>
</dbReference>
<dbReference type="PROSITE" id="PS50961">
    <property type="entry name" value="HTH_LA"/>
    <property type="match status" value="1"/>
</dbReference>
<dbReference type="GO" id="GO:0006396">
    <property type="term" value="P:RNA processing"/>
    <property type="evidence" value="ECO:0007669"/>
    <property type="project" value="InterPro"/>
</dbReference>
<dbReference type="CDD" id="cd08030">
    <property type="entry name" value="LA_like_plant"/>
    <property type="match status" value="1"/>
</dbReference>
<feature type="compositionally biased region" description="Basic and acidic residues" evidence="5">
    <location>
        <begin position="252"/>
        <end position="262"/>
    </location>
</feature>
<feature type="compositionally biased region" description="Basic and acidic residues" evidence="5">
    <location>
        <begin position="275"/>
        <end position="290"/>
    </location>
</feature>
<protein>
    <recommendedName>
        <fullName evidence="13">La protein 1</fullName>
    </recommendedName>
</protein>
<sequence>MAAAQATEHNSSEEKKVETLDETKARSMLRQVEFYFSDSNLPRDKFLRAAVEESPDGLVSLALICSFGRMRQILGLDRDTKPESVPAGIIDAVSDVLKSQSTTLRISEDGQKVGRIAELMKPEEMIEQLDSRTIAASPFPFDITLEDVEAFFSKHAKVNSVRLPKHVSDKRYFCGTALIEFSEEEDAKKTLDETLVYAGAELTVKPKKEYDVERKKQIEEQNKKNPDKGPSYPRGVVISFQLEKKKKSSNSKKLEPEVHQENESSEVEGEGNESAEAKPSKEGQDNKLENSESVSDEIGGSQITREDLKEVFGKFGNVKYIDFSMGQDSGYIRYEDSKGVETARTMAEVSDDGGLLVKDHIATVQVVTGEEEEKYWKELQEKRESKFDGARGGGKNRGGRRESFGKHGRHNDSSNRRPQKSQRVN</sequence>
<dbReference type="Pfam" id="PF08777">
    <property type="entry name" value="RRM_3"/>
    <property type="match status" value="1"/>
</dbReference>
<dbReference type="InterPro" id="IPR014886">
    <property type="entry name" value="La_xRRM"/>
</dbReference>
<dbReference type="Proteomes" id="UP001140206">
    <property type="component" value="Chromosome 4"/>
</dbReference>
<proteinExistence type="predicted"/>
<evidence type="ECO:0000259" key="7">
    <source>
        <dbReference type="PROSITE" id="PS50961"/>
    </source>
</evidence>
<name>A0AAV8CB18_9POAL</name>
<dbReference type="GO" id="GO:0003729">
    <property type="term" value="F:mRNA binding"/>
    <property type="evidence" value="ECO:0007669"/>
    <property type="project" value="TreeGrafter"/>
</dbReference>
<feature type="compositionally biased region" description="Basic and acidic residues" evidence="5">
    <location>
        <begin position="378"/>
        <end position="389"/>
    </location>
</feature>
<dbReference type="SUPFAM" id="SSF46785">
    <property type="entry name" value="Winged helix' DNA-binding domain"/>
    <property type="match status" value="1"/>
</dbReference>
<dbReference type="EMBL" id="JAMFTS010000005">
    <property type="protein sequence ID" value="KAJ4752954.1"/>
    <property type="molecule type" value="Genomic_DNA"/>
</dbReference>
<evidence type="ECO:0000313" key="9">
    <source>
        <dbReference type="EMBL" id="KAJ4752954.1"/>
    </source>
</evidence>
<dbReference type="PROSITE" id="PS51939">
    <property type="entry name" value="XRRM"/>
    <property type="match status" value="1"/>
</dbReference>
<evidence type="ECO:0000313" key="11">
    <source>
        <dbReference type="EMBL" id="KAJ4817894.1"/>
    </source>
</evidence>
<feature type="region of interest" description="Disordered" evidence="5">
    <location>
        <begin position="247"/>
        <end position="306"/>
    </location>
</feature>
<reference evidence="9" key="1">
    <citation type="submission" date="2022-08" db="EMBL/GenBank/DDBJ databases">
        <authorList>
            <person name="Marques A."/>
        </authorList>
    </citation>
    <scope>NUCLEOTIDE SEQUENCE</scope>
    <source>
        <strain evidence="9">RhyPub2mFocal</strain>
        <tissue evidence="9">Leaves</tissue>
    </source>
</reference>
<dbReference type="SMART" id="SM00360">
    <property type="entry name" value="RRM"/>
    <property type="match status" value="2"/>
</dbReference>
<feature type="domain" description="HTH La-type RNA-binding" evidence="7">
    <location>
        <begin position="18"/>
        <end position="125"/>
    </location>
</feature>
<dbReference type="SMART" id="SM00715">
    <property type="entry name" value="LA"/>
    <property type="match status" value="1"/>
</dbReference>
<feature type="compositionally biased region" description="Basic and acidic residues" evidence="5">
    <location>
        <begin position="399"/>
        <end position="415"/>
    </location>
</feature>
<dbReference type="CDD" id="cd12291">
    <property type="entry name" value="RRM1_La"/>
    <property type="match status" value="1"/>
</dbReference>
<evidence type="ECO:0000313" key="10">
    <source>
        <dbReference type="EMBL" id="KAJ4765175.1"/>
    </source>
</evidence>
<comment type="caution">
    <text evidence="9">The sequence shown here is derived from an EMBL/GenBank/DDBJ whole genome shotgun (WGS) entry which is preliminary data.</text>
</comment>